<dbReference type="Proteomes" id="UP000036061">
    <property type="component" value="Chromosome"/>
</dbReference>
<dbReference type="PANTHER" id="PTHR30265">
    <property type="entry name" value="RHO-INTERACTING TRANSCRIPTION TERMINATION FACTOR NUSG"/>
    <property type="match status" value="1"/>
</dbReference>
<evidence type="ECO:0000256" key="3">
    <source>
        <dbReference type="ARBA" id="ARBA00023163"/>
    </source>
</evidence>
<dbReference type="SMR" id="A0A2Z4MPJ5"/>
<dbReference type="CDD" id="cd08000">
    <property type="entry name" value="NGN"/>
    <property type="match status" value="1"/>
</dbReference>
<keyword evidence="1" id="KW-0889">Transcription antitermination</keyword>
<dbReference type="PANTHER" id="PTHR30265:SF4">
    <property type="entry name" value="KOW MOTIF FAMILY PROTEIN, EXPRESSED"/>
    <property type="match status" value="1"/>
</dbReference>
<evidence type="ECO:0000313" key="6">
    <source>
        <dbReference type="Proteomes" id="UP000036061"/>
    </source>
</evidence>
<dbReference type="SUPFAM" id="SSF82679">
    <property type="entry name" value="N-utilization substance G protein NusG, N-terminal domain"/>
    <property type="match status" value="1"/>
</dbReference>
<evidence type="ECO:0000313" key="5">
    <source>
        <dbReference type="EMBL" id="AWX58477.1"/>
    </source>
</evidence>
<dbReference type="InterPro" id="IPR006645">
    <property type="entry name" value="NGN-like_dom"/>
</dbReference>
<dbReference type="NCBIfam" id="NF033641">
    <property type="entry name" value="antiterm_LoaP"/>
    <property type="match status" value="1"/>
</dbReference>
<dbReference type="InterPro" id="IPR008991">
    <property type="entry name" value="Translation_prot_SH3-like_sf"/>
</dbReference>
<sequence length="196" mass="22804">MSIFQELCDIFNLHSMRWELMNWYALYVETGYEERVAKFLSDKFSSHQLRAVVPKRRLPERKQGLITHPLKIMFPGYLLIQTNLDTKTYYDIKETPRIFRLLNSNKQTRQRSDGLLEVSQIQEAEIRPILKLLDTDGVLGYSTLMMTGSKITVKKGPLAGKEGIIKKVNRRKKRAKIAIDFLGDERMIDVGIEILE</sequence>
<dbReference type="InterPro" id="IPR047663">
    <property type="entry name" value="Transcription_antiterm_LoaP"/>
</dbReference>
<dbReference type="Gene3D" id="2.30.30.30">
    <property type="match status" value="1"/>
</dbReference>
<keyword evidence="2" id="KW-0805">Transcription regulation</keyword>
<evidence type="ECO:0000256" key="2">
    <source>
        <dbReference type="ARBA" id="ARBA00023015"/>
    </source>
</evidence>
<evidence type="ECO:0000256" key="1">
    <source>
        <dbReference type="ARBA" id="ARBA00022814"/>
    </source>
</evidence>
<dbReference type="InterPro" id="IPR014722">
    <property type="entry name" value="Rib_uL2_dom2"/>
</dbReference>
<dbReference type="SUPFAM" id="SSF50104">
    <property type="entry name" value="Translation proteins SH3-like domain"/>
    <property type="match status" value="1"/>
</dbReference>
<dbReference type="InterPro" id="IPR036735">
    <property type="entry name" value="NGN_dom_sf"/>
</dbReference>
<proteinExistence type="predicted"/>
<feature type="domain" description="NusG-like N-terminal" evidence="4">
    <location>
        <begin position="20"/>
        <end position="133"/>
    </location>
</feature>
<dbReference type="InterPro" id="IPR043425">
    <property type="entry name" value="NusG-like"/>
</dbReference>
<evidence type="ECO:0000259" key="4">
    <source>
        <dbReference type="SMART" id="SM00738"/>
    </source>
</evidence>
<keyword evidence="3" id="KW-0804">Transcription</keyword>
<dbReference type="AlphaFoldDB" id="A0A2Z4MPJ5"/>
<dbReference type="Pfam" id="PF02357">
    <property type="entry name" value="NusG"/>
    <property type="match status" value="1"/>
</dbReference>
<dbReference type="GO" id="GO:0031564">
    <property type="term" value="P:transcription antitermination"/>
    <property type="evidence" value="ECO:0007669"/>
    <property type="project" value="UniProtKB-KW"/>
</dbReference>
<dbReference type="Gene3D" id="3.30.70.940">
    <property type="entry name" value="NusG, N-terminal domain"/>
    <property type="match status" value="1"/>
</dbReference>
<dbReference type="SMART" id="SM00738">
    <property type="entry name" value="NGN"/>
    <property type="match status" value="1"/>
</dbReference>
<dbReference type="EMBL" id="CP030117">
    <property type="protein sequence ID" value="AWX58477.1"/>
    <property type="molecule type" value="Genomic_DNA"/>
</dbReference>
<gene>
    <name evidence="5" type="ORF">AB432_027060</name>
</gene>
<dbReference type="GO" id="GO:0006354">
    <property type="term" value="P:DNA-templated transcription elongation"/>
    <property type="evidence" value="ECO:0007669"/>
    <property type="project" value="InterPro"/>
</dbReference>
<reference evidence="5 6" key="1">
    <citation type="journal article" date="2015" name="Genome Announc.">
        <title>Draft Genome Sequence of Brevibacillus brevis DZQ7, a Plant Growth-Promoting Rhizobacterium with Broad-Spectrum Antimicrobial Activity.</title>
        <authorList>
            <person name="Hou Q."/>
            <person name="Wang C."/>
            <person name="Hou X."/>
            <person name="Xia Z."/>
            <person name="Ye J."/>
            <person name="Liu K."/>
            <person name="Liu H."/>
            <person name="Wang J."/>
            <person name="Guo H."/>
            <person name="Yu X."/>
            <person name="Yang Y."/>
            <person name="Du B."/>
            <person name="Ding Y."/>
        </authorList>
    </citation>
    <scope>NUCLEOTIDE SEQUENCE [LARGE SCALE GENOMIC DNA]</scope>
    <source>
        <strain evidence="5 6">DZQ7</strain>
    </source>
</reference>
<protein>
    <submittedName>
        <fullName evidence="5">Transcription antiterminator</fullName>
    </submittedName>
</protein>
<organism evidence="5 6">
    <name type="scientific">Brevibacillus brevis</name>
    <name type="common">Bacillus brevis</name>
    <dbReference type="NCBI Taxonomy" id="1393"/>
    <lineage>
        <taxon>Bacteria</taxon>
        <taxon>Bacillati</taxon>
        <taxon>Bacillota</taxon>
        <taxon>Bacilli</taxon>
        <taxon>Bacillales</taxon>
        <taxon>Paenibacillaceae</taxon>
        <taxon>Brevibacillus</taxon>
    </lineage>
</organism>
<accession>A0A2Z4MPJ5</accession>
<name>A0A2Z4MPJ5_BREBE</name>